<feature type="region of interest" description="Disordered" evidence="1">
    <location>
        <begin position="1"/>
        <end position="25"/>
    </location>
</feature>
<dbReference type="EMBL" id="CYRY02047092">
    <property type="protein sequence ID" value="VCX43001.1"/>
    <property type="molecule type" value="Genomic_DNA"/>
</dbReference>
<proteinExistence type="predicted"/>
<keyword evidence="3" id="KW-1185">Reference proteome</keyword>
<reference evidence="2 3" key="1">
    <citation type="submission" date="2018-10" db="EMBL/GenBank/DDBJ databases">
        <authorList>
            <person name="Ekblom R."/>
            <person name="Jareborg N."/>
        </authorList>
    </citation>
    <scope>NUCLEOTIDE SEQUENCE [LARGE SCALE GENOMIC DNA]</scope>
    <source>
        <tissue evidence="2">Muscle</tissue>
    </source>
</reference>
<accession>A0A9X9MDM4</accession>
<sequence>SARLRPAPQPGPLRPAAPSFTPSPLGFGGHLALHSEALPRWMERIGLRVSDTATRWQRKAPGSAPLLERRHPGAGRSPTIPFKPLRTERRRGWRGDP</sequence>
<evidence type="ECO:0000313" key="3">
    <source>
        <dbReference type="Proteomes" id="UP000269945"/>
    </source>
</evidence>
<organism evidence="2 3">
    <name type="scientific">Gulo gulo</name>
    <name type="common">Wolverine</name>
    <name type="synonym">Gluton</name>
    <dbReference type="NCBI Taxonomy" id="48420"/>
    <lineage>
        <taxon>Eukaryota</taxon>
        <taxon>Metazoa</taxon>
        <taxon>Chordata</taxon>
        <taxon>Craniata</taxon>
        <taxon>Vertebrata</taxon>
        <taxon>Euteleostomi</taxon>
        <taxon>Mammalia</taxon>
        <taxon>Eutheria</taxon>
        <taxon>Laurasiatheria</taxon>
        <taxon>Carnivora</taxon>
        <taxon>Caniformia</taxon>
        <taxon>Musteloidea</taxon>
        <taxon>Mustelidae</taxon>
        <taxon>Guloninae</taxon>
        <taxon>Gulo</taxon>
    </lineage>
</organism>
<feature type="non-terminal residue" evidence="2">
    <location>
        <position position="1"/>
    </location>
</feature>
<dbReference type="Proteomes" id="UP000269945">
    <property type="component" value="Unassembled WGS sequence"/>
</dbReference>
<evidence type="ECO:0000313" key="2">
    <source>
        <dbReference type="EMBL" id="VCX43001.1"/>
    </source>
</evidence>
<comment type="caution">
    <text evidence="2">The sequence shown here is derived from an EMBL/GenBank/DDBJ whole genome shotgun (WGS) entry which is preliminary data.</text>
</comment>
<feature type="region of interest" description="Disordered" evidence="1">
    <location>
        <begin position="56"/>
        <end position="97"/>
    </location>
</feature>
<name>A0A9X9MDM4_GULGU</name>
<evidence type="ECO:0000256" key="1">
    <source>
        <dbReference type="SAM" id="MobiDB-lite"/>
    </source>
</evidence>
<dbReference type="AlphaFoldDB" id="A0A9X9MDM4"/>
<feature type="compositionally biased region" description="Basic residues" evidence="1">
    <location>
        <begin position="88"/>
        <end position="97"/>
    </location>
</feature>
<protein>
    <submittedName>
        <fullName evidence="2">Uncharacterized protein</fullName>
    </submittedName>
</protein>
<gene>
    <name evidence="2" type="ORF">BN2614_LOCUS1</name>
</gene>